<dbReference type="PANTHER" id="PTHR34136">
    <property type="match status" value="1"/>
</dbReference>
<reference evidence="4 5" key="1">
    <citation type="submission" date="2012-08" db="EMBL/GenBank/DDBJ databases">
        <title>Whole genome shotgun sequence of Kineosphaera limosa NBRC 100340.</title>
        <authorList>
            <person name="Yoshida I."/>
            <person name="Isaki S."/>
            <person name="Hosoyama A."/>
            <person name="Tsuchikane K."/>
            <person name="Katsumata H."/>
            <person name="Ando Y."/>
            <person name="Ohji S."/>
            <person name="Hamada M."/>
            <person name="Tamura T."/>
            <person name="Yamazoe A."/>
            <person name="Yamazaki S."/>
            <person name="Fujita N."/>
        </authorList>
    </citation>
    <scope>NUCLEOTIDE SEQUENCE [LARGE SCALE GENOMIC DNA]</scope>
    <source>
        <strain evidence="4 5">NBRC 100340</strain>
    </source>
</reference>
<dbReference type="GO" id="GO:0016758">
    <property type="term" value="F:hexosyltransferase activity"/>
    <property type="evidence" value="ECO:0007669"/>
    <property type="project" value="TreeGrafter"/>
</dbReference>
<gene>
    <name evidence="4" type="ORF">KILIM_081_00010</name>
</gene>
<sequence>MTSIPGRRHPATQLPRGHRAGDTAVGTDDVVVERWEKEPLLERIETHLRGPVNGRPAVAIGSVNLDHFHHFRRGRHELSNDPDRTGVDWVMLADGAPVAYQAGRVSGRHWPRLTGADLLPELLATAQRTGSTVGFLGGLPQVHESLRGVLARDYPSVRAGYWAPERHEIDSPTGSTEIAAQIRAEGFDVLAVALGKPRQELWIQRYGRLTGAKVLLAFGASADFLAGKVERAPEWMQNNGLEWAYRLRQEPRRLARRYLV</sequence>
<dbReference type="InterPro" id="IPR004629">
    <property type="entry name" value="WecG_TagA_CpsF"/>
</dbReference>
<evidence type="ECO:0000313" key="4">
    <source>
        <dbReference type="EMBL" id="GAB97759.1"/>
    </source>
</evidence>
<protein>
    <submittedName>
        <fullName evidence="4">Putative glycosyltransferase</fullName>
    </submittedName>
</protein>
<keyword evidence="2 4" id="KW-0808">Transferase</keyword>
<feature type="compositionally biased region" description="Basic residues" evidence="3">
    <location>
        <begin position="1"/>
        <end position="10"/>
    </location>
</feature>
<comment type="caution">
    <text evidence="4">The sequence shown here is derived from an EMBL/GenBank/DDBJ whole genome shotgun (WGS) entry which is preliminary data.</text>
</comment>
<evidence type="ECO:0000256" key="2">
    <source>
        <dbReference type="ARBA" id="ARBA00022679"/>
    </source>
</evidence>
<dbReference type="AlphaFoldDB" id="K6XFZ5"/>
<evidence type="ECO:0000256" key="1">
    <source>
        <dbReference type="ARBA" id="ARBA00022676"/>
    </source>
</evidence>
<accession>K6XFZ5</accession>
<evidence type="ECO:0000313" key="5">
    <source>
        <dbReference type="Proteomes" id="UP000008366"/>
    </source>
</evidence>
<dbReference type="Proteomes" id="UP000008366">
    <property type="component" value="Unassembled WGS sequence"/>
</dbReference>
<feature type="region of interest" description="Disordered" evidence="3">
    <location>
        <begin position="1"/>
        <end position="25"/>
    </location>
</feature>
<dbReference type="Pfam" id="PF03808">
    <property type="entry name" value="Glyco_tran_WecG"/>
    <property type="match status" value="1"/>
</dbReference>
<dbReference type="CDD" id="cd06533">
    <property type="entry name" value="Glyco_transf_WecG_TagA"/>
    <property type="match status" value="1"/>
</dbReference>
<dbReference type="eggNOG" id="COG1922">
    <property type="taxonomic scope" value="Bacteria"/>
</dbReference>
<dbReference type="PANTHER" id="PTHR34136:SF1">
    <property type="entry name" value="UDP-N-ACETYL-D-MANNOSAMINURONIC ACID TRANSFERASE"/>
    <property type="match status" value="1"/>
</dbReference>
<dbReference type="NCBIfam" id="TIGR00696">
    <property type="entry name" value="wecG_tagA_cpsF"/>
    <property type="match status" value="1"/>
</dbReference>
<dbReference type="RefSeq" id="WP_006594291.1">
    <property type="nucleotide sequence ID" value="NZ_BAHD01000081.1"/>
</dbReference>
<dbReference type="STRING" id="1184609.KILIM_081_00010"/>
<dbReference type="EMBL" id="BAHD01000081">
    <property type="protein sequence ID" value="GAB97759.1"/>
    <property type="molecule type" value="Genomic_DNA"/>
</dbReference>
<keyword evidence="5" id="KW-1185">Reference proteome</keyword>
<feature type="non-terminal residue" evidence="4">
    <location>
        <position position="260"/>
    </location>
</feature>
<proteinExistence type="predicted"/>
<keyword evidence="1" id="KW-0328">Glycosyltransferase</keyword>
<name>K6XFZ5_9MICO</name>
<organism evidence="4 5">
    <name type="scientific">Kineosphaera limosa NBRC 100340</name>
    <dbReference type="NCBI Taxonomy" id="1184609"/>
    <lineage>
        <taxon>Bacteria</taxon>
        <taxon>Bacillati</taxon>
        <taxon>Actinomycetota</taxon>
        <taxon>Actinomycetes</taxon>
        <taxon>Micrococcales</taxon>
        <taxon>Dermatophilaceae</taxon>
        <taxon>Kineosphaera</taxon>
    </lineage>
</organism>
<evidence type="ECO:0000256" key="3">
    <source>
        <dbReference type="SAM" id="MobiDB-lite"/>
    </source>
</evidence>